<keyword evidence="3" id="KW-0808">Transferase</keyword>
<gene>
    <name evidence="6" type="ORF">Z518_07371</name>
</gene>
<feature type="region of interest" description="Disordered" evidence="5">
    <location>
        <begin position="707"/>
        <end position="733"/>
    </location>
</feature>
<dbReference type="PANTHER" id="PTHR10629:SF52">
    <property type="entry name" value="DNA (CYTOSINE-5)-METHYLTRANSFERASE 1"/>
    <property type="match status" value="1"/>
</dbReference>
<name>A0A0D2H052_9EURO</name>
<dbReference type="PANTHER" id="PTHR10629">
    <property type="entry name" value="CYTOSINE-SPECIFIC METHYLTRANSFERASE"/>
    <property type="match status" value="1"/>
</dbReference>
<feature type="compositionally biased region" description="Polar residues" evidence="5">
    <location>
        <begin position="721"/>
        <end position="733"/>
    </location>
</feature>
<evidence type="ECO:0000256" key="5">
    <source>
        <dbReference type="SAM" id="MobiDB-lite"/>
    </source>
</evidence>
<evidence type="ECO:0000256" key="1">
    <source>
        <dbReference type="ARBA" id="ARBA00011975"/>
    </source>
</evidence>
<dbReference type="Gene3D" id="3.90.120.10">
    <property type="entry name" value="DNA Methylase, subunit A, domain 2"/>
    <property type="match status" value="1"/>
</dbReference>
<dbReference type="GO" id="GO:0003677">
    <property type="term" value="F:DNA binding"/>
    <property type="evidence" value="ECO:0007669"/>
    <property type="project" value="TreeGrafter"/>
</dbReference>
<dbReference type="GO" id="GO:0003886">
    <property type="term" value="F:DNA (cytosine-5-)-methyltransferase activity"/>
    <property type="evidence" value="ECO:0007669"/>
    <property type="project" value="UniProtKB-EC"/>
</dbReference>
<dbReference type="EMBL" id="KN847479">
    <property type="protein sequence ID" value="KIX03818.1"/>
    <property type="molecule type" value="Genomic_DNA"/>
</dbReference>
<dbReference type="Pfam" id="PF00145">
    <property type="entry name" value="DNA_methylase"/>
    <property type="match status" value="1"/>
</dbReference>
<dbReference type="VEuPathDB" id="FungiDB:Z518_07371"/>
<dbReference type="InterPro" id="IPR001525">
    <property type="entry name" value="C5_MeTfrase"/>
</dbReference>
<dbReference type="HOGENOM" id="CLU_258984_0_0_1"/>
<protein>
    <recommendedName>
        <fullName evidence="1">DNA (cytosine-5-)-methyltransferase</fullName>
        <ecNumber evidence="1">2.1.1.37</ecNumber>
    </recommendedName>
</protein>
<dbReference type="EC" id="2.1.1.37" evidence="1"/>
<dbReference type="GeneID" id="25295442"/>
<accession>A0A0D2H052</accession>
<dbReference type="Gene3D" id="3.40.50.150">
    <property type="entry name" value="Vaccinia Virus protein VP39"/>
    <property type="match status" value="1"/>
</dbReference>
<sequence length="1298" mass="146860">MAYWNQFQPSSSSGPSSHRLVEIKNESSDDDDISDFDDLSEDGYNDLRNGLRYLGLSRSYVPRWGKCEAFREFYQNWKDAIIASFDLDPRSFQPSIKETRTQIQITVHRTHPSGSEKASQELLGFIRFNKSVGSLELSNFNAHLEVKHLGIGESSKVGQDKFAGTHGEGFKIAALVMRREGHSVRFASSSYYWNFGFRGANRATLCCSLRQAKAEAVKRKQEVYANKVTAPNFRRGLTANIWEDVTVRIGKGRGDDGTKLLEKDFRSWMEVSIDLNPPKSTKIIRTDYGDLILDSRFAGHIYLKGLRIPGHGSSDRDYVFGYNFIRGSINRDRQRLANPLEEAELLAQIWHESMRAKGDDITDAYINLFRDHEECADIALAIEKLSLCTAKIIWHRLRSSFPDAFFYSEDISQSNIFDQVRHYLKKQPHTLPKALWEILRKFSLARTPHEERIHLFMGADSIDIPEDSFCGSIIRALKASLSLDPRLKHMEVRFVKGGVLNLNVLFREEDNILRIHEKWIDFHQIHEVTNCQIVSLGVESMETGAFFCDHVAEELFELAIDGIRPHLGLDRNECVEIVRQARACIRQMPRLIRVSPTSQSNELEVSWTGNESGIISAKYAADILYNVTLHTMSTCDSRSHELLHRNGKYIPQKQLCETPSSSAEDHIPCNCATQVVSLLSSKAVFRGLHHQEKYFPMISRAEDIATTVSDTPSGQPYGPASHTQAEPRNSSLADSTEFVQDAKAWRSWHDREMPREFSQLLPRRERKCSGTTSSVSSYICKHVEYVFEQDEYALIRMLPERLSEYIVFIHDICYDDDDSGSGTYYLVVTKYSALKSTYPFEAQESSSDTTIHDKELLLHFGDFDKMGTRDDAEFINIQDISSATDFNLGAEDSSDDLDDCGPFCRFGICAATGSDVACITPVASTLLQSRDRWRRPKFPDSRPVIFDCAPQVLGPSEGFTQAGFTIQAALGFDQERHMTWKTRHHSSQVYDGTPQDIFDEFRSGTLRPPSSPDPGPPKVAIIAGEHALFRLNDGNKWMVSRKQFLEPLDIVDAAAKSSIRPNFLVALMPPALLHSSTIGRFSTTILKLLGQRWSVHIRLCPMHDHAIPQDRRVLAVIASPCCDSLPWDLDWTTMNLESSVTIDDVIRDLAFENQRAIPRASGGFVCSHLTQHHLDAEGAGLARYFYNHQTGSRPDDREATLKMDVANIFALSHSATPLIHPTRRDLLTVRELARVQGFPDDFVFYGSTTSQYKDIGRALPPTVANLIGKTLLRVIQSSMVVAVNDPRPKKRLRREDED</sequence>
<dbReference type="GO" id="GO:0044027">
    <property type="term" value="P:negative regulation of gene expression via chromosomal CpG island methylation"/>
    <property type="evidence" value="ECO:0007669"/>
    <property type="project" value="TreeGrafter"/>
</dbReference>
<dbReference type="Proteomes" id="UP000053617">
    <property type="component" value="Unassembled WGS sequence"/>
</dbReference>
<evidence type="ECO:0000313" key="7">
    <source>
        <dbReference type="Proteomes" id="UP000053617"/>
    </source>
</evidence>
<dbReference type="GO" id="GO:0032259">
    <property type="term" value="P:methylation"/>
    <property type="evidence" value="ECO:0007669"/>
    <property type="project" value="UniProtKB-KW"/>
</dbReference>
<dbReference type="RefSeq" id="XP_013270954.1">
    <property type="nucleotide sequence ID" value="XM_013415500.1"/>
</dbReference>
<keyword evidence="4" id="KW-0949">S-adenosyl-L-methionine</keyword>
<keyword evidence="2" id="KW-0489">Methyltransferase</keyword>
<evidence type="ECO:0000313" key="6">
    <source>
        <dbReference type="EMBL" id="KIX03818.1"/>
    </source>
</evidence>
<evidence type="ECO:0000256" key="4">
    <source>
        <dbReference type="ARBA" id="ARBA00022691"/>
    </source>
</evidence>
<proteinExistence type="predicted"/>
<dbReference type="OrthoDB" id="5376140at2759"/>
<organism evidence="6 7">
    <name type="scientific">Rhinocladiella mackenziei CBS 650.93</name>
    <dbReference type="NCBI Taxonomy" id="1442369"/>
    <lineage>
        <taxon>Eukaryota</taxon>
        <taxon>Fungi</taxon>
        <taxon>Dikarya</taxon>
        <taxon>Ascomycota</taxon>
        <taxon>Pezizomycotina</taxon>
        <taxon>Eurotiomycetes</taxon>
        <taxon>Chaetothyriomycetidae</taxon>
        <taxon>Chaetothyriales</taxon>
        <taxon>Herpotrichiellaceae</taxon>
        <taxon>Rhinocladiella</taxon>
    </lineage>
</organism>
<keyword evidence="7" id="KW-1185">Reference proteome</keyword>
<dbReference type="InterPro" id="IPR029063">
    <property type="entry name" value="SAM-dependent_MTases_sf"/>
</dbReference>
<evidence type="ECO:0000256" key="2">
    <source>
        <dbReference type="ARBA" id="ARBA00022603"/>
    </source>
</evidence>
<evidence type="ECO:0000256" key="3">
    <source>
        <dbReference type="ARBA" id="ARBA00022679"/>
    </source>
</evidence>
<reference evidence="6 7" key="1">
    <citation type="submission" date="2015-01" db="EMBL/GenBank/DDBJ databases">
        <title>The Genome Sequence of Rhinocladiella mackenzie CBS 650.93.</title>
        <authorList>
            <consortium name="The Broad Institute Genomics Platform"/>
            <person name="Cuomo C."/>
            <person name="de Hoog S."/>
            <person name="Gorbushina A."/>
            <person name="Stielow B."/>
            <person name="Teixiera M."/>
            <person name="Abouelleil A."/>
            <person name="Chapman S.B."/>
            <person name="Priest M."/>
            <person name="Young S.K."/>
            <person name="Wortman J."/>
            <person name="Nusbaum C."/>
            <person name="Birren B."/>
        </authorList>
    </citation>
    <scope>NUCLEOTIDE SEQUENCE [LARGE SCALE GENOMIC DNA]</scope>
    <source>
        <strain evidence="6 7">CBS 650.93</strain>
    </source>
</reference>
<dbReference type="InterPro" id="IPR050390">
    <property type="entry name" value="C5-Methyltransferase"/>
</dbReference>
<dbReference type="SUPFAM" id="SSF53335">
    <property type="entry name" value="S-adenosyl-L-methionine-dependent methyltransferases"/>
    <property type="match status" value="1"/>
</dbReference>